<name>A0ACB9ZUI0_CATRO</name>
<evidence type="ECO:0000313" key="2">
    <source>
        <dbReference type="Proteomes" id="UP001060085"/>
    </source>
</evidence>
<protein>
    <submittedName>
        <fullName evidence="1">Uncharacterized protein</fullName>
    </submittedName>
</protein>
<accession>A0ACB9ZUI0</accession>
<comment type="caution">
    <text evidence="1">The sequence shown here is derived from an EMBL/GenBank/DDBJ whole genome shotgun (WGS) entry which is preliminary data.</text>
</comment>
<gene>
    <name evidence="1" type="ORF">M9H77_29475</name>
</gene>
<dbReference type="EMBL" id="CM044707">
    <property type="protein sequence ID" value="KAI5652288.1"/>
    <property type="molecule type" value="Genomic_DNA"/>
</dbReference>
<proteinExistence type="predicted"/>
<evidence type="ECO:0000313" key="1">
    <source>
        <dbReference type="EMBL" id="KAI5652288.1"/>
    </source>
</evidence>
<reference evidence="2" key="1">
    <citation type="journal article" date="2023" name="Nat. Plants">
        <title>Single-cell RNA sequencing provides a high-resolution roadmap for understanding the multicellular compartmentation of specialized metabolism.</title>
        <authorList>
            <person name="Sun S."/>
            <person name="Shen X."/>
            <person name="Li Y."/>
            <person name="Li Y."/>
            <person name="Wang S."/>
            <person name="Li R."/>
            <person name="Zhang H."/>
            <person name="Shen G."/>
            <person name="Guo B."/>
            <person name="Wei J."/>
            <person name="Xu J."/>
            <person name="St-Pierre B."/>
            <person name="Chen S."/>
            <person name="Sun C."/>
        </authorList>
    </citation>
    <scope>NUCLEOTIDE SEQUENCE [LARGE SCALE GENOMIC DNA]</scope>
</reference>
<dbReference type="Proteomes" id="UP001060085">
    <property type="component" value="Linkage Group LG07"/>
</dbReference>
<organism evidence="1 2">
    <name type="scientific">Catharanthus roseus</name>
    <name type="common">Madagascar periwinkle</name>
    <name type="synonym">Vinca rosea</name>
    <dbReference type="NCBI Taxonomy" id="4058"/>
    <lineage>
        <taxon>Eukaryota</taxon>
        <taxon>Viridiplantae</taxon>
        <taxon>Streptophyta</taxon>
        <taxon>Embryophyta</taxon>
        <taxon>Tracheophyta</taxon>
        <taxon>Spermatophyta</taxon>
        <taxon>Magnoliopsida</taxon>
        <taxon>eudicotyledons</taxon>
        <taxon>Gunneridae</taxon>
        <taxon>Pentapetalae</taxon>
        <taxon>asterids</taxon>
        <taxon>lamiids</taxon>
        <taxon>Gentianales</taxon>
        <taxon>Apocynaceae</taxon>
        <taxon>Rauvolfioideae</taxon>
        <taxon>Vinceae</taxon>
        <taxon>Catharanthinae</taxon>
        <taxon>Catharanthus</taxon>
    </lineage>
</organism>
<sequence>MKQALRIRCGVESHEGQGQDQAKVKIIESSMIEESLKTHDMEEKGRVEQGSFNEEQNVIESISTSLKECECKKSVVSTKESEGKTKESECSVENHESFKEEQVEEKTDEIEKSDETKEEMSSILVEGDKREEMGESCCEISSPSNSLLVRQ</sequence>
<keyword evidence="2" id="KW-1185">Reference proteome</keyword>